<dbReference type="EMBL" id="CM004483">
    <property type="protein sequence ID" value="OCT60731.1"/>
    <property type="molecule type" value="Genomic_DNA"/>
</dbReference>
<gene>
    <name evidence="1" type="ORF">XELAEV_18046752mg</name>
</gene>
<organism evidence="1 2">
    <name type="scientific">Xenopus laevis</name>
    <name type="common">African clawed frog</name>
    <dbReference type="NCBI Taxonomy" id="8355"/>
    <lineage>
        <taxon>Eukaryota</taxon>
        <taxon>Metazoa</taxon>
        <taxon>Chordata</taxon>
        <taxon>Craniata</taxon>
        <taxon>Vertebrata</taxon>
        <taxon>Euteleostomi</taxon>
        <taxon>Amphibia</taxon>
        <taxon>Batrachia</taxon>
        <taxon>Anura</taxon>
        <taxon>Pipoidea</taxon>
        <taxon>Pipidae</taxon>
        <taxon>Xenopodinae</taxon>
        <taxon>Xenopus</taxon>
        <taxon>Xenopus</taxon>
    </lineage>
</organism>
<evidence type="ECO:0000313" key="2">
    <source>
        <dbReference type="Proteomes" id="UP000694892"/>
    </source>
</evidence>
<dbReference type="Proteomes" id="UP000694892">
    <property type="component" value="Chromosome 9_10S"/>
</dbReference>
<reference evidence="2" key="1">
    <citation type="journal article" date="2016" name="Nature">
        <title>Genome evolution in the allotetraploid frog Xenopus laevis.</title>
        <authorList>
            <person name="Session A.M."/>
            <person name="Uno Y."/>
            <person name="Kwon T."/>
            <person name="Chapman J.A."/>
            <person name="Toyoda A."/>
            <person name="Takahashi S."/>
            <person name="Fukui A."/>
            <person name="Hikosaka A."/>
            <person name="Suzuki A."/>
            <person name="Kondo M."/>
            <person name="van Heeringen S.J."/>
            <person name="Quigley I."/>
            <person name="Heinz S."/>
            <person name="Ogino H."/>
            <person name="Ochi H."/>
            <person name="Hellsten U."/>
            <person name="Lyons J.B."/>
            <person name="Simakov O."/>
            <person name="Putnam N."/>
            <person name="Stites J."/>
            <person name="Kuroki Y."/>
            <person name="Tanaka T."/>
            <person name="Michiue T."/>
            <person name="Watanabe M."/>
            <person name="Bogdanovic O."/>
            <person name="Lister R."/>
            <person name="Georgiou G."/>
            <person name="Paranjpe S.S."/>
            <person name="van Kruijsbergen I."/>
            <person name="Shu S."/>
            <person name="Carlson J."/>
            <person name="Kinoshita T."/>
            <person name="Ohta Y."/>
            <person name="Mawaribuchi S."/>
            <person name="Jenkins J."/>
            <person name="Grimwood J."/>
            <person name="Schmutz J."/>
            <person name="Mitros T."/>
            <person name="Mozaffari S.V."/>
            <person name="Suzuki Y."/>
            <person name="Haramoto Y."/>
            <person name="Yamamoto T.S."/>
            <person name="Takagi C."/>
            <person name="Heald R."/>
            <person name="Miller K."/>
            <person name="Haudenschild C."/>
            <person name="Kitzman J."/>
            <person name="Nakayama T."/>
            <person name="Izutsu Y."/>
            <person name="Robert J."/>
            <person name="Fortriede J."/>
            <person name="Burns K."/>
            <person name="Lotay V."/>
            <person name="Karimi K."/>
            <person name="Yasuoka Y."/>
            <person name="Dichmann D.S."/>
            <person name="Flajnik M.F."/>
            <person name="Houston D.W."/>
            <person name="Shendure J."/>
            <person name="DuPasquier L."/>
            <person name="Vize P.D."/>
            <person name="Zorn A.M."/>
            <person name="Ito M."/>
            <person name="Marcotte E.M."/>
            <person name="Wallingford J.B."/>
            <person name="Ito Y."/>
            <person name="Asashima M."/>
            <person name="Ueno N."/>
            <person name="Matsuda Y."/>
            <person name="Veenstra G.J."/>
            <person name="Fujiyama A."/>
            <person name="Harland R.M."/>
            <person name="Taira M."/>
            <person name="Rokhsar D.S."/>
        </authorList>
    </citation>
    <scope>NUCLEOTIDE SEQUENCE [LARGE SCALE GENOMIC DNA]</scope>
    <source>
        <strain evidence="2">J</strain>
    </source>
</reference>
<dbReference type="AlphaFoldDB" id="A0A974BTY9"/>
<proteinExistence type="predicted"/>
<name>A0A974BTY9_XENLA</name>
<evidence type="ECO:0000313" key="1">
    <source>
        <dbReference type="EMBL" id="OCT60731.1"/>
    </source>
</evidence>
<sequence>MAFVWTGEIFTQPEEVLVDYSDHLALSFLLGTSSVPVKGRGLWRLSSVSLESESVWHSSEALLQCELTKIVFFEFNVAVCKDKVHLELTPLTSSRFDLYMRCPLAKIILRRVSLALCAPFFSALNYAELAYGVLVRDHNYQIRELYFIRQLERSKSSSNMALRRDFIF</sequence>
<protein>
    <submittedName>
        <fullName evidence="1">Uncharacterized protein</fullName>
    </submittedName>
</protein>
<accession>A0A974BTY9</accession>